<evidence type="ECO:0000313" key="3">
    <source>
        <dbReference type="Proteomes" id="UP001310022"/>
    </source>
</evidence>
<reference evidence="2 3" key="1">
    <citation type="submission" date="2021-12" db="EMBL/GenBank/DDBJ databases">
        <title>Genome sequencing of bacteria with rrn-lacking chromosome and rrn-plasmid.</title>
        <authorList>
            <person name="Anda M."/>
            <person name="Iwasaki W."/>
        </authorList>
    </citation>
    <scope>NUCLEOTIDE SEQUENCE [LARGE SCALE GENOMIC DNA]</scope>
    <source>
        <strain evidence="2 3">NBRC 15940</strain>
    </source>
</reference>
<keyword evidence="3" id="KW-1185">Reference proteome</keyword>
<dbReference type="AlphaFoldDB" id="A0AAN5AK42"/>
<evidence type="ECO:0000256" key="1">
    <source>
        <dbReference type="SAM" id="SignalP"/>
    </source>
</evidence>
<protein>
    <submittedName>
        <fullName evidence="2">Uncharacterized protein</fullName>
    </submittedName>
</protein>
<evidence type="ECO:0000313" key="2">
    <source>
        <dbReference type="EMBL" id="GJM61644.1"/>
    </source>
</evidence>
<feature type="signal peptide" evidence="1">
    <location>
        <begin position="1"/>
        <end position="22"/>
    </location>
</feature>
<dbReference type="EMBL" id="BQKE01000001">
    <property type="protein sequence ID" value="GJM61644.1"/>
    <property type="molecule type" value="Genomic_DNA"/>
</dbReference>
<proteinExistence type="predicted"/>
<feature type="chain" id="PRO_5042852966" evidence="1">
    <location>
        <begin position="23"/>
        <end position="157"/>
    </location>
</feature>
<keyword evidence="1" id="KW-0732">Signal</keyword>
<name>A0AAN5AK42_9BACT</name>
<organism evidence="2 3">
    <name type="scientific">Persicobacter diffluens</name>
    <dbReference type="NCBI Taxonomy" id="981"/>
    <lineage>
        <taxon>Bacteria</taxon>
        <taxon>Pseudomonadati</taxon>
        <taxon>Bacteroidota</taxon>
        <taxon>Cytophagia</taxon>
        <taxon>Cytophagales</taxon>
        <taxon>Persicobacteraceae</taxon>
        <taxon>Persicobacter</taxon>
    </lineage>
</organism>
<comment type="caution">
    <text evidence="2">The sequence shown here is derived from an EMBL/GenBank/DDBJ whole genome shotgun (WGS) entry which is preliminary data.</text>
</comment>
<accession>A0AAN5AK42</accession>
<dbReference type="RefSeq" id="WP_338237143.1">
    <property type="nucleotide sequence ID" value="NZ_BQKE01000001.1"/>
</dbReference>
<gene>
    <name evidence="2" type="ORF">PEDI_21960</name>
</gene>
<dbReference type="Proteomes" id="UP001310022">
    <property type="component" value="Unassembled WGS sequence"/>
</dbReference>
<sequence>MKYFVFILMVGLMSVFSLESSAQTQYKVVTSVESVVPMGIGRSRIIDAQGEKDYANYTTDRSKGQKNETSRKDLKTTELEETKLLNFYSAAGINFSNIASNDMVISSKINALVEEGWELAFVTSGVESDAGKGDGKGLFITRYIFKKSMPVPVQLPE</sequence>